<dbReference type="InterPro" id="IPR036563">
    <property type="entry name" value="MoaE_sf"/>
</dbReference>
<dbReference type="Gene3D" id="3.90.1170.40">
    <property type="entry name" value="Molybdopterin biosynthesis MoaE subunit"/>
    <property type="match status" value="1"/>
</dbReference>
<sequence length="166" mass="18369">MMGLARLAVTTERLNLDALIKCVHDAPISDGSEGTGAVASFLGLVRESNLGRRVVKLKYEAYEPLALRTFERIDNEIVERWPTAQLALHHRIGVLTIGEVSVAIVVAAPHRADAFAASRYAIERVKQIAPIWKREFFKDGDVWIEGATTDPDDAAAREEAFRRACV</sequence>
<dbReference type="InterPro" id="IPR003448">
    <property type="entry name" value="Mopterin_biosynth_MoaE"/>
</dbReference>
<protein>
    <recommendedName>
        <fullName evidence="2">Molybdopterin synthase catalytic subunit</fullName>
    </recommendedName>
</protein>
<name>A0A381UIN7_9ZZZZ</name>
<gene>
    <name evidence="1" type="ORF">METZ01_LOCUS80906</name>
</gene>
<organism evidence="1">
    <name type="scientific">marine metagenome</name>
    <dbReference type="NCBI Taxonomy" id="408172"/>
    <lineage>
        <taxon>unclassified sequences</taxon>
        <taxon>metagenomes</taxon>
        <taxon>ecological metagenomes</taxon>
    </lineage>
</organism>
<dbReference type="SUPFAM" id="SSF54690">
    <property type="entry name" value="Molybdopterin synthase subunit MoaE"/>
    <property type="match status" value="1"/>
</dbReference>
<reference evidence="1" key="1">
    <citation type="submission" date="2018-05" db="EMBL/GenBank/DDBJ databases">
        <authorList>
            <person name="Lanie J.A."/>
            <person name="Ng W.-L."/>
            <person name="Kazmierczak K.M."/>
            <person name="Andrzejewski T.M."/>
            <person name="Davidsen T.M."/>
            <person name="Wayne K.J."/>
            <person name="Tettelin H."/>
            <person name="Glass J.I."/>
            <person name="Rusch D."/>
            <person name="Podicherti R."/>
            <person name="Tsui H.-C.T."/>
            <person name="Winkler M.E."/>
        </authorList>
    </citation>
    <scope>NUCLEOTIDE SEQUENCE</scope>
</reference>
<evidence type="ECO:0008006" key="2">
    <source>
        <dbReference type="Google" id="ProtNLM"/>
    </source>
</evidence>
<dbReference type="EMBL" id="UINC01006525">
    <property type="protein sequence ID" value="SVA28052.1"/>
    <property type="molecule type" value="Genomic_DNA"/>
</dbReference>
<accession>A0A381UIN7</accession>
<evidence type="ECO:0000313" key="1">
    <source>
        <dbReference type="EMBL" id="SVA28052.1"/>
    </source>
</evidence>
<dbReference type="Pfam" id="PF02391">
    <property type="entry name" value="MoaE"/>
    <property type="match status" value="1"/>
</dbReference>
<dbReference type="PANTHER" id="PTHR23404">
    <property type="entry name" value="MOLYBDOPTERIN SYNTHASE RELATED"/>
    <property type="match status" value="1"/>
</dbReference>
<proteinExistence type="predicted"/>
<dbReference type="AlphaFoldDB" id="A0A381UIN7"/>
<dbReference type="GO" id="GO:0006777">
    <property type="term" value="P:Mo-molybdopterin cofactor biosynthetic process"/>
    <property type="evidence" value="ECO:0007669"/>
    <property type="project" value="InterPro"/>
</dbReference>
<dbReference type="CDD" id="cd00756">
    <property type="entry name" value="MoaE"/>
    <property type="match status" value="1"/>
</dbReference>